<sequence length="64" mass="7475">MDYITSQYLMDKGFSKEESRKIINKARSVMELEKYYVPKSKPRLALKTVVNKILKGGYQDETVN</sequence>
<comment type="caution">
    <text evidence="1">The sequence shown here is derived from an EMBL/GenBank/DDBJ whole genome shotgun (WGS) entry which is preliminary data.</text>
</comment>
<dbReference type="Proteomes" id="UP000824074">
    <property type="component" value="Unassembled WGS sequence"/>
</dbReference>
<organism evidence="1 2">
    <name type="scientific">Candidatus Aphodocola excrementigallinarum</name>
    <dbReference type="NCBI Taxonomy" id="2840670"/>
    <lineage>
        <taxon>Bacteria</taxon>
        <taxon>Bacillati</taxon>
        <taxon>Bacillota</taxon>
        <taxon>Bacilli</taxon>
        <taxon>Candidatus Aphodocola</taxon>
    </lineage>
</organism>
<proteinExistence type="predicted"/>
<dbReference type="EMBL" id="DVMT01000011">
    <property type="protein sequence ID" value="HIU39802.1"/>
    <property type="molecule type" value="Genomic_DNA"/>
</dbReference>
<accession>A0A9D1IPF0</accession>
<reference evidence="1" key="2">
    <citation type="journal article" date="2021" name="PeerJ">
        <title>Extensive microbial diversity within the chicken gut microbiome revealed by metagenomics and culture.</title>
        <authorList>
            <person name="Gilroy R."/>
            <person name="Ravi A."/>
            <person name="Getino M."/>
            <person name="Pursley I."/>
            <person name="Horton D.L."/>
            <person name="Alikhan N.F."/>
            <person name="Baker D."/>
            <person name="Gharbi K."/>
            <person name="Hall N."/>
            <person name="Watson M."/>
            <person name="Adriaenssens E.M."/>
            <person name="Foster-Nyarko E."/>
            <person name="Jarju S."/>
            <person name="Secka A."/>
            <person name="Antonio M."/>
            <person name="Oren A."/>
            <person name="Chaudhuri R.R."/>
            <person name="La Ragione R."/>
            <person name="Hildebrand F."/>
            <person name="Pallen M.J."/>
        </authorList>
    </citation>
    <scope>NUCLEOTIDE SEQUENCE</scope>
    <source>
        <strain evidence="1">CHK193-30670</strain>
    </source>
</reference>
<evidence type="ECO:0000313" key="2">
    <source>
        <dbReference type="Proteomes" id="UP000824074"/>
    </source>
</evidence>
<evidence type="ECO:0000313" key="1">
    <source>
        <dbReference type="EMBL" id="HIU39802.1"/>
    </source>
</evidence>
<protein>
    <submittedName>
        <fullName evidence="1">Uncharacterized protein</fullName>
    </submittedName>
</protein>
<reference evidence="1" key="1">
    <citation type="submission" date="2020-10" db="EMBL/GenBank/DDBJ databases">
        <authorList>
            <person name="Gilroy R."/>
        </authorList>
    </citation>
    <scope>NUCLEOTIDE SEQUENCE</scope>
    <source>
        <strain evidence="1">CHK193-30670</strain>
    </source>
</reference>
<gene>
    <name evidence="1" type="ORF">IAB68_00670</name>
</gene>
<dbReference type="AlphaFoldDB" id="A0A9D1IPF0"/>
<name>A0A9D1IPF0_9FIRM</name>